<gene>
    <name evidence="2" type="ORF">B0A64_11995</name>
</gene>
<dbReference type="InterPro" id="IPR001387">
    <property type="entry name" value="Cro/C1-type_HTH"/>
</dbReference>
<proteinExistence type="predicted"/>
<sequence>METTDINKLLQSIFSEEKYVDIREVFENKLLEYNLSKTKALKLLNIDKDVFEEIISGTAKQPNFINIVKISEFLNIDINEFINVVLKNQSRENINSIENARKATFLVRNFDIKSLTKLGFFSNNDDTEVLVEKVLSFFGFTSIKDYEEQLDEPLYSRVKRNFSDKMKDFWIKSAYQSFKIINNPNEYNRERLKDLIVKIKPYSQDLQNGLFTVCRALYNLGITVIFQNYLATTQVKGATFIINGKPCIVLTDFNKKYPTLWFTLMHELHHVLFDFDLIETNSFHLTGDNDLFLIEEKADSFARDMFLSEEKFHYIKKYINNPYLVSRFAKENEIHESIVYSFFTWYQDKLYKKSYHGAFREFYPDYSESLTKLNPISWDDKSLKEASEKIKSILEIKI</sequence>
<evidence type="ECO:0000313" key="3">
    <source>
        <dbReference type="Proteomes" id="UP000214684"/>
    </source>
</evidence>
<accession>A0A227P7D5</accession>
<organism evidence="2 3">
    <name type="scientific">Flavobacterium araucananum</name>
    <dbReference type="NCBI Taxonomy" id="946678"/>
    <lineage>
        <taxon>Bacteria</taxon>
        <taxon>Pseudomonadati</taxon>
        <taxon>Bacteroidota</taxon>
        <taxon>Flavobacteriia</taxon>
        <taxon>Flavobacteriales</taxon>
        <taxon>Flavobacteriaceae</taxon>
        <taxon>Flavobacterium</taxon>
    </lineage>
</organism>
<protein>
    <recommendedName>
        <fullName evidence="1">HTH cro/C1-type domain-containing protein</fullName>
    </recommendedName>
</protein>
<keyword evidence="3" id="KW-1185">Reference proteome</keyword>
<comment type="caution">
    <text evidence="2">The sequence shown here is derived from an EMBL/GenBank/DDBJ whole genome shotgun (WGS) entry which is preliminary data.</text>
</comment>
<dbReference type="Proteomes" id="UP000214684">
    <property type="component" value="Unassembled WGS sequence"/>
</dbReference>
<dbReference type="EMBL" id="MUGS01000019">
    <property type="protein sequence ID" value="OXG05860.1"/>
    <property type="molecule type" value="Genomic_DNA"/>
</dbReference>
<feature type="domain" description="HTH cro/C1-type" evidence="1">
    <location>
        <begin position="54"/>
        <end position="81"/>
    </location>
</feature>
<name>A0A227P7D5_9FLAO</name>
<dbReference type="RefSeq" id="WP_089479760.1">
    <property type="nucleotide sequence ID" value="NZ_MUGS01000019.1"/>
</dbReference>
<reference evidence="2 3" key="1">
    <citation type="submission" date="2016-11" db="EMBL/GenBank/DDBJ databases">
        <title>Whole genomes of Flavobacteriaceae.</title>
        <authorList>
            <person name="Stine C."/>
            <person name="Li C."/>
            <person name="Tadesse D."/>
        </authorList>
    </citation>
    <scope>NUCLEOTIDE SEQUENCE [LARGE SCALE GENOMIC DNA]</scope>
    <source>
        <strain evidence="2 3">DSM 24704</strain>
    </source>
</reference>
<evidence type="ECO:0000259" key="1">
    <source>
        <dbReference type="PROSITE" id="PS50943"/>
    </source>
</evidence>
<dbReference type="PROSITE" id="PS50943">
    <property type="entry name" value="HTH_CROC1"/>
    <property type="match status" value="1"/>
</dbReference>
<dbReference type="AlphaFoldDB" id="A0A227P7D5"/>
<dbReference type="OrthoDB" id="9796786at2"/>
<evidence type="ECO:0000313" key="2">
    <source>
        <dbReference type="EMBL" id="OXG05860.1"/>
    </source>
</evidence>